<keyword evidence="2" id="KW-1185">Reference proteome</keyword>
<gene>
    <name evidence="1" type="ORF">BDN72DRAFT_892103</name>
</gene>
<accession>A0ACD3BB86</accession>
<evidence type="ECO:0000313" key="2">
    <source>
        <dbReference type="Proteomes" id="UP000308600"/>
    </source>
</evidence>
<dbReference type="Proteomes" id="UP000308600">
    <property type="component" value="Unassembled WGS sequence"/>
</dbReference>
<reference evidence="1 2" key="1">
    <citation type="journal article" date="2019" name="Nat. Ecol. Evol.">
        <title>Megaphylogeny resolves global patterns of mushroom evolution.</title>
        <authorList>
            <person name="Varga T."/>
            <person name="Krizsan K."/>
            <person name="Foldi C."/>
            <person name="Dima B."/>
            <person name="Sanchez-Garcia M."/>
            <person name="Sanchez-Ramirez S."/>
            <person name="Szollosi G.J."/>
            <person name="Szarkandi J.G."/>
            <person name="Papp V."/>
            <person name="Albert L."/>
            <person name="Andreopoulos W."/>
            <person name="Angelini C."/>
            <person name="Antonin V."/>
            <person name="Barry K.W."/>
            <person name="Bougher N.L."/>
            <person name="Buchanan P."/>
            <person name="Buyck B."/>
            <person name="Bense V."/>
            <person name="Catcheside P."/>
            <person name="Chovatia M."/>
            <person name="Cooper J."/>
            <person name="Damon W."/>
            <person name="Desjardin D."/>
            <person name="Finy P."/>
            <person name="Geml J."/>
            <person name="Haridas S."/>
            <person name="Hughes K."/>
            <person name="Justo A."/>
            <person name="Karasinski D."/>
            <person name="Kautmanova I."/>
            <person name="Kiss B."/>
            <person name="Kocsube S."/>
            <person name="Kotiranta H."/>
            <person name="LaButti K.M."/>
            <person name="Lechner B.E."/>
            <person name="Liimatainen K."/>
            <person name="Lipzen A."/>
            <person name="Lukacs Z."/>
            <person name="Mihaltcheva S."/>
            <person name="Morgado L.N."/>
            <person name="Niskanen T."/>
            <person name="Noordeloos M.E."/>
            <person name="Ohm R.A."/>
            <person name="Ortiz-Santana B."/>
            <person name="Ovrebo C."/>
            <person name="Racz N."/>
            <person name="Riley R."/>
            <person name="Savchenko A."/>
            <person name="Shiryaev A."/>
            <person name="Soop K."/>
            <person name="Spirin V."/>
            <person name="Szebenyi C."/>
            <person name="Tomsovsky M."/>
            <person name="Tulloss R.E."/>
            <person name="Uehling J."/>
            <person name="Grigoriev I.V."/>
            <person name="Vagvolgyi C."/>
            <person name="Papp T."/>
            <person name="Martin F.M."/>
            <person name="Miettinen O."/>
            <person name="Hibbett D.S."/>
            <person name="Nagy L.G."/>
        </authorList>
    </citation>
    <scope>NUCLEOTIDE SEQUENCE [LARGE SCALE GENOMIC DNA]</scope>
    <source>
        <strain evidence="1 2">NL-1719</strain>
    </source>
</reference>
<dbReference type="EMBL" id="ML208262">
    <property type="protein sequence ID" value="TFK75593.1"/>
    <property type="molecule type" value="Genomic_DNA"/>
</dbReference>
<proteinExistence type="predicted"/>
<protein>
    <submittedName>
        <fullName evidence="1">Uncharacterized protein</fullName>
    </submittedName>
</protein>
<sequence length="463" mass="52375">MHALRRLWVATTSRAHGKRLTNPIQVVESRPVINELPDELLQKVFSAYADTFGFNSCARMLAIVRLGHVCRRWKSTLFDHHVIWSSIFIDSPTNRTVGILDLFLKNSASYPLYLVVFLKDEKELENRNQIIDEILKHTHRWKTICLSLFGRPYKPLCEITPGSLPQLRFITLFPWGWDQHYLDSFWSNVCHTKHTELTYVVWAGLKRVPLHAPWHQLRGVSLNSIVSLSELLHILPQCQSCTSLSLFKLLPGEEESCSPASTMTISLPALLSLEMGELNGVDITPLVESLHVPNLSELKTHFLSDQYRQSLLQMLIRSQSKLEKLSIKRKRCSLDEPHTLALLKSPACQTVTRLSLDMEIPDEVMKALASRDDGHVALLPGLNELNCSGSSFTDGLLSDILKSRLPFLKAHADGSPAFSLTVRCSPRTHPIDKMFITKAQADGLIAFEEPVLDHGRTLVSRLR</sequence>
<evidence type="ECO:0000313" key="1">
    <source>
        <dbReference type="EMBL" id="TFK75593.1"/>
    </source>
</evidence>
<name>A0ACD3BB86_9AGAR</name>
<organism evidence="1 2">
    <name type="scientific">Pluteus cervinus</name>
    <dbReference type="NCBI Taxonomy" id="181527"/>
    <lineage>
        <taxon>Eukaryota</taxon>
        <taxon>Fungi</taxon>
        <taxon>Dikarya</taxon>
        <taxon>Basidiomycota</taxon>
        <taxon>Agaricomycotina</taxon>
        <taxon>Agaricomycetes</taxon>
        <taxon>Agaricomycetidae</taxon>
        <taxon>Agaricales</taxon>
        <taxon>Pluteineae</taxon>
        <taxon>Pluteaceae</taxon>
        <taxon>Pluteus</taxon>
    </lineage>
</organism>